<dbReference type="CDD" id="cd12108">
    <property type="entry name" value="Hr-like"/>
    <property type="match status" value="1"/>
</dbReference>
<reference evidence="3" key="1">
    <citation type="journal article" date="2019" name="Int. J. Syst. Evol. Microbiol.">
        <title>The Global Catalogue of Microorganisms (GCM) 10K type strain sequencing project: providing services to taxonomists for standard genome sequencing and annotation.</title>
        <authorList>
            <consortium name="The Broad Institute Genomics Platform"/>
            <consortium name="The Broad Institute Genome Sequencing Center for Infectious Disease"/>
            <person name="Wu L."/>
            <person name="Ma J."/>
        </authorList>
    </citation>
    <scope>NUCLEOTIDE SEQUENCE [LARGE SCALE GENOMIC DNA]</scope>
    <source>
        <strain evidence="3">LMG 29247</strain>
    </source>
</reference>
<accession>A0ABW4KPJ1</accession>
<gene>
    <name evidence="2" type="ORF">ACFSF0_05315</name>
</gene>
<dbReference type="EMBL" id="JBHUEJ010000014">
    <property type="protein sequence ID" value="MFD1710012.1"/>
    <property type="molecule type" value="Genomic_DNA"/>
</dbReference>
<name>A0ABW4KPJ1_9BURK</name>
<evidence type="ECO:0000313" key="3">
    <source>
        <dbReference type="Proteomes" id="UP001597304"/>
    </source>
</evidence>
<dbReference type="Proteomes" id="UP001597304">
    <property type="component" value="Unassembled WGS sequence"/>
</dbReference>
<feature type="domain" description="Hemerythrin-like" evidence="1">
    <location>
        <begin position="13"/>
        <end position="149"/>
    </location>
</feature>
<keyword evidence="3" id="KW-1185">Reference proteome</keyword>
<dbReference type="Pfam" id="PF01814">
    <property type="entry name" value="Hemerythrin"/>
    <property type="match status" value="1"/>
</dbReference>
<protein>
    <submittedName>
        <fullName evidence="2">Hemerythrin domain-containing protein</fullName>
    </submittedName>
</protein>
<evidence type="ECO:0000259" key="1">
    <source>
        <dbReference type="Pfam" id="PF01814"/>
    </source>
</evidence>
<comment type="caution">
    <text evidence="2">The sequence shown here is derived from an EMBL/GenBank/DDBJ whole genome shotgun (WGS) entry which is preliminary data.</text>
</comment>
<sequence length="179" mass="20265">MSQHPDIDTQAPLTNFSQCHAGIVRHLDSFDELPALLVPAQRARKIAADFLGFFREAAFDHHQDEERELFPAVLRSSEPGPERAHVQQMVDALTHEHREIEALWNRLAPQLKRLAHGQPADVDGAACSLLVQRYRTHARVEEQEFLPLAERILQRDGNHMAALGLSLHMRHQAPPLAHV</sequence>
<organism evidence="2 3">
    <name type="scientific">Ottowia flava</name>
    <dbReference type="NCBI Taxonomy" id="2675430"/>
    <lineage>
        <taxon>Bacteria</taxon>
        <taxon>Pseudomonadati</taxon>
        <taxon>Pseudomonadota</taxon>
        <taxon>Betaproteobacteria</taxon>
        <taxon>Burkholderiales</taxon>
        <taxon>Comamonadaceae</taxon>
        <taxon>Ottowia</taxon>
    </lineage>
</organism>
<dbReference type="RefSeq" id="WP_147915040.1">
    <property type="nucleotide sequence ID" value="NZ_JBHUEJ010000014.1"/>
</dbReference>
<dbReference type="Gene3D" id="1.20.120.520">
    <property type="entry name" value="nmb1532 protein domain like"/>
    <property type="match status" value="1"/>
</dbReference>
<evidence type="ECO:0000313" key="2">
    <source>
        <dbReference type="EMBL" id="MFD1710012.1"/>
    </source>
</evidence>
<proteinExistence type="predicted"/>
<dbReference type="InterPro" id="IPR012312">
    <property type="entry name" value="Hemerythrin-like"/>
</dbReference>